<protein>
    <recommendedName>
        <fullName evidence="3">Sulfotransferase</fullName>
    </recommendedName>
</protein>
<comment type="caution">
    <text evidence="1">The sequence shown here is derived from an EMBL/GenBank/DDBJ whole genome shotgun (WGS) entry which is preliminary data.</text>
</comment>
<sequence length="293" mass="33023">MTVQIFTEPLVAIGGLGGSGTRVFAATLQAAGIALGRRLNTPLDNLWFTVLFKRAAWSRTAPNPSEVVAAADLFVRAMTIGLRDSLTPEERTLLQQLRADLPPLGAWQCGATVEDANSLIDSGPANLTAAQFWGWKEPNTHIFLPQLATRFPHMRYIHVVRDGLDMAFSANTWQARHWSHIYGLTIESDTPLRLHQLHYWIAANRAALDYGSAHMGDRFIAISYEDYCRQPEWYWPRLRRFLGLEPTISFPQDLLRPTTIGRSRDHDLSLFPAELLTLTRAVQADVMAFNRLE</sequence>
<dbReference type="Proteomes" id="UP001267638">
    <property type="component" value="Unassembled WGS sequence"/>
</dbReference>
<evidence type="ECO:0000313" key="2">
    <source>
        <dbReference type="Proteomes" id="UP001267638"/>
    </source>
</evidence>
<reference evidence="1 2" key="1">
    <citation type="submission" date="2023-07" db="EMBL/GenBank/DDBJ databases">
        <title>Sorghum-associated microbial communities from plants grown in Nebraska, USA.</title>
        <authorList>
            <person name="Schachtman D."/>
        </authorList>
    </citation>
    <scope>NUCLEOTIDE SEQUENCE [LARGE SCALE GENOMIC DNA]</scope>
    <source>
        <strain evidence="1 2">4256</strain>
    </source>
</reference>
<name>A0ABU1X6Q9_SPHXE</name>
<dbReference type="Gene3D" id="3.40.50.300">
    <property type="entry name" value="P-loop containing nucleotide triphosphate hydrolases"/>
    <property type="match status" value="1"/>
</dbReference>
<dbReference type="Pfam" id="PF13469">
    <property type="entry name" value="Sulfotransfer_3"/>
    <property type="match status" value="1"/>
</dbReference>
<dbReference type="SUPFAM" id="SSF52540">
    <property type="entry name" value="P-loop containing nucleoside triphosphate hydrolases"/>
    <property type="match status" value="1"/>
</dbReference>
<organism evidence="1 2">
    <name type="scientific">Sphingobium xenophagum</name>
    <dbReference type="NCBI Taxonomy" id="121428"/>
    <lineage>
        <taxon>Bacteria</taxon>
        <taxon>Pseudomonadati</taxon>
        <taxon>Pseudomonadota</taxon>
        <taxon>Alphaproteobacteria</taxon>
        <taxon>Sphingomonadales</taxon>
        <taxon>Sphingomonadaceae</taxon>
        <taxon>Sphingobium</taxon>
    </lineage>
</organism>
<accession>A0ABU1X6Q9</accession>
<evidence type="ECO:0000313" key="1">
    <source>
        <dbReference type="EMBL" id="MDR7157280.1"/>
    </source>
</evidence>
<evidence type="ECO:0008006" key="3">
    <source>
        <dbReference type="Google" id="ProtNLM"/>
    </source>
</evidence>
<dbReference type="InterPro" id="IPR027417">
    <property type="entry name" value="P-loop_NTPase"/>
</dbReference>
<proteinExistence type="predicted"/>
<dbReference type="EMBL" id="JAVDWV010000040">
    <property type="protein sequence ID" value="MDR7157280.1"/>
    <property type="molecule type" value="Genomic_DNA"/>
</dbReference>
<keyword evidence="2" id="KW-1185">Reference proteome</keyword>
<gene>
    <name evidence="1" type="ORF">J2W40_004128</name>
</gene>